<dbReference type="Pfam" id="PF07657">
    <property type="entry name" value="MNNL"/>
    <property type="match status" value="1"/>
</dbReference>
<organism evidence="12 13">
    <name type="scientific">Ladona fulva</name>
    <name type="common">Scarce chaser dragonfly</name>
    <name type="synonym">Libellula fulva</name>
    <dbReference type="NCBI Taxonomy" id="123851"/>
    <lineage>
        <taxon>Eukaryota</taxon>
        <taxon>Metazoa</taxon>
        <taxon>Ecdysozoa</taxon>
        <taxon>Arthropoda</taxon>
        <taxon>Hexapoda</taxon>
        <taxon>Insecta</taxon>
        <taxon>Pterygota</taxon>
        <taxon>Palaeoptera</taxon>
        <taxon>Odonata</taxon>
        <taxon>Epiprocta</taxon>
        <taxon>Anisoptera</taxon>
        <taxon>Libelluloidea</taxon>
        <taxon>Libellulidae</taxon>
        <taxon>Ladona</taxon>
    </lineage>
</organism>
<keyword evidence="2 9" id="KW-0245">EGF-like domain</keyword>
<evidence type="ECO:0000256" key="2">
    <source>
        <dbReference type="ARBA" id="ARBA00022536"/>
    </source>
</evidence>
<dbReference type="Pfam" id="PF01414">
    <property type="entry name" value="DSL"/>
    <property type="match status" value="1"/>
</dbReference>
<dbReference type="PROSITE" id="PS51051">
    <property type="entry name" value="DSL"/>
    <property type="match status" value="1"/>
</dbReference>
<accession>A0A8K0JXJ2</accession>
<feature type="disulfide bond" evidence="8">
    <location>
        <begin position="182"/>
        <end position="191"/>
    </location>
</feature>
<proteinExistence type="predicted"/>
<evidence type="ECO:0000256" key="7">
    <source>
        <dbReference type="ARBA" id="ARBA00023180"/>
    </source>
</evidence>
<keyword evidence="4 9" id="KW-0677">Repeat</keyword>
<dbReference type="OrthoDB" id="283575at2759"/>
<comment type="function">
    <text evidence="9">Putative Notch ligand involved in the mediation of Notch signaling.</text>
</comment>
<evidence type="ECO:0000313" key="13">
    <source>
        <dbReference type="Proteomes" id="UP000792457"/>
    </source>
</evidence>
<keyword evidence="9 10" id="KW-0732">Signal</keyword>
<feature type="chain" id="PRO_5035480378" description="Delta-like protein" evidence="10">
    <location>
        <begin position="23"/>
        <end position="232"/>
    </location>
</feature>
<keyword evidence="6 8" id="KW-1015">Disulfide bond</keyword>
<gene>
    <name evidence="12" type="ORF">J437_LFUL004221</name>
</gene>
<evidence type="ECO:0000256" key="6">
    <source>
        <dbReference type="ARBA" id="ARBA00023157"/>
    </source>
</evidence>
<evidence type="ECO:0000256" key="10">
    <source>
        <dbReference type="SAM" id="SignalP"/>
    </source>
</evidence>
<comment type="caution">
    <text evidence="12">The sequence shown here is derived from an EMBL/GenBank/DDBJ whole genome shotgun (WGS) entry which is preliminary data.</text>
</comment>
<keyword evidence="13" id="KW-1185">Reference proteome</keyword>
<dbReference type="FunFam" id="2.10.25.140:FF:000001">
    <property type="entry name" value="Delta-like protein"/>
    <property type="match status" value="1"/>
</dbReference>
<dbReference type="GO" id="GO:0009952">
    <property type="term" value="P:anterior/posterior pattern specification"/>
    <property type="evidence" value="ECO:0007669"/>
    <property type="project" value="UniProtKB-ARBA"/>
</dbReference>
<evidence type="ECO:0000256" key="1">
    <source>
        <dbReference type="ARBA" id="ARBA00022473"/>
    </source>
</evidence>
<feature type="disulfide bond" evidence="8">
    <location>
        <begin position="215"/>
        <end position="224"/>
    </location>
</feature>
<dbReference type="InterPro" id="IPR001774">
    <property type="entry name" value="DSL"/>
</dbReference>
<keyword evidence="5 9" id="KW-1133">Transmembrane helix</keyword>
<reference evidence="12" key="1">
    <citation type="submission" date="2013-04" db="EMBL/GenBank/DDBJ databases">
        <authorList>
            <person name="Qu J."/>
            <person name="Murali S.C."/>
            <person name="Bandaranaike D."/>
            <person name="Bellair M."/>
            <person name="Blankenburg K."/>
            <person name="Chao H."/>
            <person name="Dinh H."/>
            <person name="Doddapaneni H."/>
            <person name="Downs B."/>
            <person name="Dugan-Rocha S."/>
            <person name="Elkadiri S."/>
            <person name="Gnanaolivu R.D."/>
            <person name="Hernandez B."/>
            <person name="Javaid M."/>
            <person name="Jayaseelan J.C."/>
            <person name="Lee S."/>
            <person name="Li M."/>
            <person name="Ming W."/>
            <person name="Munidasa M."/>
            <person name="Muniz J."/>
            <person name="Nguyen L."/>
            <person name="Ongeri F."/>
            <person name="Osuji N."/>
            <person name="Pu L.-L."/>
            <person name="Puazo M."/>
            <person name="Qu C."/>
            <person name="Quiroz J."/>
            <person name="Raj R."/>
            <person name="Weissenberger G."/>
            <person name="Xin Y."/>
            <person name="Zou X."/>
            <person name="Han Y."/>
            <person name="Richards S."/>
            <person name="Worley K."/>
            <person name="Muzny D."/>
            <person name="Gibbs R."/>
        </authorList>
    </citation>
    <scope>NUCLEOTIDE SEQUENCE</scope>
    <source>
        <strain evidence="12">Sampled in the wild</strain>
    </source>
</reference>
<evidence type="ECO:0000256" key="4">
    <source>
        <dbReference type="ARBA" id="ARBA00022737"/>
    </source>
</evidence>
<comment type="subcellular location">
    <subcellularLocation>
        <location evidence="9">Membrane</location>
        <topology evidence="9">Single-pass type I membrane protein</topology>
    </subcellularLocation>
</comment>
<evidence type="ECO:0000256" key="8">
    <source>
        <dbReference type="PROSITE-ProRule" id="PRU00377"/>
    </source>
</evidence>
<dbReference type="GO" id="GO:0048018">
    <property type="term" value="F:receptor ligand activity"/>
    <property type="evidence" value="ECO:0007669"/>
    <property type="project" value="UniProtKB-ARBA"/>
</dbReference>
<sequence length="232" mass="25075">MGLANAVVVAAFVFGFLQQVSASGVFELQLSAFSADGLRCCTTDHSLCPPSHCIARFRVCLKHYQARIDNSSPCIFGTFLSAPVDLKEGAILDHPIQFRFDFAWPGTYSLIVEVLRDNSTAPLDAQNLSQTLLARLTTQGHLEVGAAWSRVDARSNGEGSLPGGKSLPGGMARLRFGARVTCDAHYYGPGCANLCRPRDDGFGHYTCSAAGDRVCLPGWEGDYCTTRKYQSN</sequence>
<evidence type="ECO:0000256" key="9">
    <source>
        <dbReference type="RuleBase" id="RU280815"/>
    </source>
</evidence>
<dbReference type="GO" id="GO:0016020">
    <property type="term" value="C:membrane"/>
    <property type="evidence" value="ECO:0007669"/>
    <property type="project" value="UniProtKB-SubCell"/>
</dbReference>
<protein>
    <recommendedName>
        <fullName evidence="9">Delta-like protein</fullName>
    </recommendedName>
</protein>
<feature type="signal peptide" evidence="10">
    <location>
        <begin position="1"/>
        <end position="22"/>
    </location>
</feature>
<dbReference type="Proteomes" id="UP000792457">
    <property type="component" value="Unassembled WGS sequence"/>
</dbReference>
<evidence type="ECO:0000256" key="5">
    <source>
        <dbReference type="ARBA" id="ARBA00022989"/>
    </source>
</evidence>
<evidence type="ECO:0000256" key="3">
    <source>
        <dbReference type="ARBA" id="ARBA00022692"/>
    </source>
</evidence>
<dbReference type="Gene3D" id="2.60.40.3510">
    <property type="match status" value="1"/>
</dbReference>
<dbReference type="GO" id="GO:0035282">
    <property type="term" value="P:segmentation"/>
    <property type="evidence" value="ECO:0007669"/>
    <property type="project" value="UniProtKB-ARBA"/>
</dbReference>
<keyword evidence="1 9" id="KW-0217">Developmental protein</keyword>
<keyword evidence="9" id="KW-0472">Membrane</keyword>
<dbReference type="GO" id="GO:0046331">
    <property type="term" value="P:lateral inhibition"/>
    <property type="evidence" value="ECO:0007669"/>
    <property type="project" value="UniProtKB-ARBA"/>
</dbReference>
<reference evidence="12" key="2">
    <citation type="submission" date="2017-10" db="EMBL/GenBank/DDBJ databases">
        <title>Ladona fulva Genome sequencing and assembly.</title>
        <authorList>
            <person name="Murali S."/>
            <person name="Richards S."/>
            <person name="Bandaranaike D."/>
            <person name="Bellair M."/>
            <person name="Blankenburg K."/>
            <person name="Chao H."/>
            <person name="Dinh H."/>
            <person name="Doddapaneni H."/>
            <person name="Dugan-Rocha S."/>
            <person name="Elkadiri S."/>
            <person name="Gnanaolivu R."/>
            <person name="Hernandez B."/>
            <person name="Skinner E."/>
            <person name="Javaid M."/>
            <person name="Lee S."/>
            <person name="Li M."/>
            <person name="Ming W."/>
            <person name="Munidasa M."/>
            <person name="Muniz J."/>
            <person name="Nguyen L."/>
            <person name="Hughes D."/>
            <person name="Osuji N."/>
            <person name="Pu L.-L."/>
            <person name="Puazo M."/>
            <person name="Qu C."/>
            <person name="Quiroz J."/>
            <person name="Raj R."/>
            <person name="Weissenberger G."/>
            <person name="Xin Y."/>
            <person name="Zou X."/>
            <person name="Han Y."/>
            <person name="Worley K."/>
            <person name="Muzny D."/>
            <person name="Gibbs R."/>
        </authorList>
    </citation>
    <scope>NUCLEOTIDE SEQUENCE</scope>
    <source>
        <strain evidence="12">Sampled in the wild</strain>
    </source>
</reference>
<dbReference type="SMART" id="SM00051">
    <property type="entry name" value="DSL"/>
    <property type="match status" value="1"/>
</dbReference>
<feature type="domain" description="DSL" evidence="11">
    <location>
        <begin position="180"/>
        <end position="224"/>
    </location>
</feature>
<evidence type="ECO:0000259" key="11">
    <source>
        <dbReference type="PROSITE" id="PS51051"/>
    </source>
</evidence>
<dbReference type="Gene3D" id="2.10.25.140">
    <property type="match status" value="1"/>
</dbReference>
<dbReference type="GO" id="GO:0007219">
    <property type="term" value="P:Notch signaling pathway"/>
    <property type="evidence" value="ECO:0007669"/>
    <property type="project" value="InterPro"/>
</dbReference>
<feature type="disulfide bond" evidence="8">
    <location>
        <begin position="195"/>
        <end position="207"/>
    </location>
</feature>
<keyword evidence="3 9" id="KW-0812">Transmembrane</keyword>
<evidence type="ECO:0000313" key="12">
    <source>
        <dbReference type="EMBL" id="KAG8224530.1"/>
    </source>
</evidence>
<dbReference type="InterPro" id="IPR011651">
    <property type="entry name" value="Notch_ligand_N"/>
</dbReference>
<dbReference type="EMBL" id="KZ308199">
    <property type="protein sequence ID" value="KAG8224530.1"/>
    <property type="molecule type" value="Genomic_DNA"/>
</dbReference>
<keyword evidence="7" id="KW-0325">Glycoprotein</keyword>
<dbReference type="AlphaFoldDB" id="A0A8K0JXJ2"/>
<name>A0A8K0JXJ2_LADFU</name>